<dbReference type="InterPro" id="IPR007219">
    <property type="entry name" value="XnlR_reg_dom"/>
</dbReference>
<keyword evidence="2" id="KW-0479">Metal-binding</keyword>
<keyword evidence="6" id="KW-0539">Nucleus</keyword>
<dbReference type="GO" id="GO:0006351">
    <property type="term" value="P:DNA-templated transcription"/>
    <property type="evidence" value="ECO:0007669"/>
    <property type="project" value="InterPro"/>
</dbReference>
<dbReference type="Pfam" id="PF04082">
    <property type="entry name" value="Fungal_trans"/>
    <property type="match status" value="1"/>
</dbReference>
<comment type="caution">
    <text evidence="10">The sequence shown here is derived from an EMBL/GenBank/DDBJ whole genome shotgun (WGS) entry which is preliminary data.</text>
</comment>
<sequence>MADTDEQPSKRRRRSRRAPSDRKFECTHEGCGKSYSRAEHLYRHQLNHTPKQIFRCDFPNCYRSFVRQDLCIRHRERHTTRGSQLQKRDSFATDGHDEPSKALIPTSSPSSPSMTPADYPFMTEPPTTSSKSPPSTHYPLSTGIETAGVPVSGYTDFSGVISQPDTMLDFDSMSNAYPIFGGETYNRSPFAMADDFAAWLFSEPLAPLGYGMMPFVQNQFYVNEPNYNNFCTVIPQHPMSVTSILDSGSLPAIISEQKRKELLRLMATRFNEAAYSTDTKRKDALMDGDLDNDRHVLSLRMMQTYIGSYWYHFHNQLPILHQPTFSADRTPNLLLLAIMAIGAATLDKIHGQAATETAAELASFIAWHLRWEIFMDADFRPPARLWVFQALLLLEVYEKTFSTRALHERAHIHHDTTLTLMRRGSSLIGRSSFDSPDTKEEDESWSHWIKAEATRRVAFGAFVLDSTHATMFGHSAKMVAHELRLPLPCDEALWAATSAAEVARVQSSLQSHGVRPVMFLDGLKRTLNGQPVRTNSFGRIILMAGLLSVSWHLNQRDLQVSSLGVGQTLGGRDKWRTSLLRAFDNWRRDFDEALGSATTTESESRDVLHGLAHMVSHVDIVDLQIFAGAGRLMGRSITARDYCTAREKTERWATKASARDATFYALKFLNACFSDPDLHSSDYTARDDYLLNRPWVMYFAALVVWTYGFALDGPLRPSPALLTHAERRQDMQQFLMRVDGLREPNELEAMKGRNKCLGLLMILRDSFGNSRWELLGEAAALLDSCIVKLRS</sequence>
<evidence type="ECO:0000313" key="10">
    <source>
        <dbReference type="EMBL" id="KAJ5095053.1"/>
    </source>
</evidence>
<feature type="compositionally biased region" description="Low complexity" evidence="8">
    <location>
        <begin position="124"/>
        <end position="135"/>
    </location>
</feature>
<evidence type="ECO:0000256" key="6">
    <source>
        <dbReference type="ARBA" id="ARBA00023242"/>
    </source>
</evidence>
<gene>
    <name evidence="10" type="ORF">N7532_007344</name>
</gene>
<feature type="region of interest" description="Disordered" evidence="8">
    <location>
        <begin position="1"/>
        <end position="26"/>
    </location>
</feature>
<dbReference type="GO" id="GO:0000785">
    <property type="term" value="C:chromatin"/>
    <property type="evidence" value="ECO:0007669"/>
    <property type="project" value="TreeGrafter"/>
</dbReference>
<dbReference type="PANTHER" id="PTHR40626:SF11">
    <property type="entry name" value="ZINC FINGER PROTEIN YPR022C"/>
    <property type="match status" value="1"/>
</dbReference>
<evidence type="ECO:0000313" key="11">
    <source>
        <dbReference type="Proteomes" id="UP001149074"/>
    </source>
</evidence>
<feature type="region of interest" description="Disordered" evidence="8">
    <location>
        <begin position="77"/>
        <end position="142"/>
    </location>
</feature>
<dbReference type="PROSITE" id="PS00028">
    <property type="entry name" value="ZINC_FINGER_C2H2_1"/>
    <property type="match status" value="2"/>
</dbReference>
<dbReference type="SMART" id="SM00355">
    <property type="entry name" value="ZnF_C2H2"/>
    <property type="match status" value="2"/>
</dbReference>
<keyword evidence="3" id="KW-0677">Repeat</keyword>
<evidence type="ECO:0000256" key="2">
    <source>
        <dbReference type="ARBA" id="ARBA00022723"/>
    </source>
</evidence>
<evidence type="ECO:0000256" key="1">
    <source>
        <dbReference type="ARBA" id="ARBA00004123"/>
    </source>
</evidence>
<organism evidence="10 11">
    <name type="scientific">Penicillium argentinense</name>
    <dbReference type="NCBI Taxonomy" id="1131581"/>
    <lineage>
        <taxon>Eukaryota</taxon>
        <taxon>Fungi</taxon>
        <taxon>Dikarya</taxon>
        <taxon>Ascomycota</taxon>
        <taxon>Pezizomycotina</taxon>
        <taxon>Eurotiomycetes</taxon>
        <taxon>Eurotiomycetidae</taxon>
        <taxon>Eurotiales</taxon>
        <taxon>Aspergillaceae</taxon>
        <taxon>Penicillium</taxon>
    </lineage>
</organism>
<evidence type="ECO:0000256" key="7">
    <source>
        <dbReference type="PROSITE-ProRule" id="PRU00042"/>
    </source>
</evidence>
<dbReference type="Gene3D" id="3.30.160.60">
    <property type="entry name" value="Classic Zinc Finger"/>
    <property type="match status" value="1"/>
</dbReference>
<dbReference type="OrthoDB" id="427030at2759"/>
<keyword evidence="5" id="KW-0862">Zinc</keyword>
<accession>A0A9W9K6K4</accession>
<feature type="domain" description="C2H2-type" evidence="9">
    <location>
        <begin position="24"/>
        <end position="53"/>
    </location>
</feature>
<dbReference type="InterPro" id="IPR036236">
    <property type="entry name" value="Znf_C2H2_sf"/>
</dbReference>
<keyword evidence="4 7" id="KW-0863">Zinc-finger</keyword>
<dbReference type="GeneID" id="81358816"/>
<dbReference type="PANTHER" id="PTHR40626">
    <property type="entry name" value="MIP31509P"/>
    <property type="match status" value="1"/>
</dbReference>
<evidence type="ECO:0000259" key="9">
    <source>
        <dbReference type="PROSITE" id="PS50157"/>
    </source>
</evidence>
<dbReference type="InterPro" id="IPR013087">
    <property type="entry name" value="Znf_C2H2_type"/>
</dbReference>
<dbReference type="EMBL" id="JAPQKI010000006">
    <property type="protein sequence ID" value="KAJ5095053.1"/>
    <property type="molecule type" value="Genomic_DNA"/>
</dbReference>
<evidence type="ECO:0000256" key="5">
    <source>
        <dbReference type="ARBA" id="ARBA00022833"/>
    </source>
</evidence>
<keyword evidence="11" id="KW-1185">Reference proteome</keyword>
<comment type="subcellular location">
    <subcellularLocation>
        <location evidence="1">Nucleus</location>
    </subcellularLocation>
</comment>
<evidence type="ECO:0000256" key="4">
    <source>
        <dbReference type="ARBA" id="ARBA00022771"/>
    </source>
</evidence>
<protein>
    <recommendedName>
        <fullName evidence="9">C2H2-type domain-containing protein</fullName>
    </recommendedName>
</protein>
<name>A0A9W9K6K4_9EURO</name>
<dbReference type="PROSITE" id="PS50157">
    <property type="entry name" value="ZINC_FINGER_C2H2_2"/>
    <property type="match status" value="2"/>
</dbReference>
<feature type="domain" description="C2H2-type" evidence="9">
    <location>
        <begin position="54"/>
        <end position="83"/>
    </location>
</feature>
<dbReference type="SUPFAM" id="SSF57667">
    <property type="entry name" value="beta-beta-alpha zinc fingers"/>
    <property type="match status" value="1"/>
</dbReference>
<dbReference type="GO" id="GO:0005634">
    <property type="term" value="C:nucleus"/>
    <property type="evidence" value="ECO:0007669"/>
    <property type="project" value="UniProtKB-SubCell"/>
</dbReference>
<reference evidence="10" key="2">
    <citation type="journal article" date="2023" name="IMA Fungus">
        <title>Comparative genomic study of the Penicillium genus elucidates a diverse pangenome and 15 lateral gene transfer events.</title>
        <authorList>
            <person name="Petersen C."/>
            <person name="Sorensen T."/>
            <person name="Nielsen M.R."/>
            <person name="Sondergaard T.E."/>
            <person name="Sorensen J.L."/>
            <person name="Fitzpatrick D.A."/>
            <person name="Frisvad J.C."/>
            <person name="Nielsen K.L."/>
        </authorList>
    </citation>
    <scope>NUCLEOTIDE SEQUENCE</scope>
    <source>
        <strain evidence="10">IBT 30761</strain>
    </source>
</reference>
<feature type="compositionally biased region" description="Basic and acidic residues" evidence="8">
    <location>
        <begin position="86"/>
        <end position="100"/>
    </location>
</feature>
<dbReference type="AlphaFoldDB" id="A0A9W9K6K4"/>
<proteinExistence type="predicted"/>
<evidence type="ECO:0000256" key="8">
    <source>
        <dbReference type="SAM" id="MobiDB-lite"/>
    </source>
</evidence>
<dbReference type="GO" id="GO:0000981">
    <property type="term" value="F:DNA-binding transcription factor activity, RNA polymerase II-specific"/>
    <property type="evidence" value="ECO:0007669"/>
    <property type="project" value="InterPro"/>
</dbReference>
<dbReference type="GO" id="GO:0000978">
    <property type="term" value="F:RNA polymerase II cis-regulatory region sequence-specific DNA binding"/>
    <property type="evidence" value="ECO:0007669"/>
    <property type="project" value="InterPro"/>
</dbReference>
<dbReference type="InterPro" id="IPR051059">
    <property type="entry name" value="VerF-like"/>
</dbReference>
<dbReference type="CDD" id="cd12148">
    <property type="entry name" value="fungal_TF_MHR"/>
    <property type="match status" value="1"/>
</dbReference>
<dbReference type="RefSeq" id="XP_056473203.1">
    <property type="nucleotide sequence ID" value="XM_056619837.1"/>
</dbReference>
<evidence type="ECO:0000256" key="3">
    <source>
        <dbReference type="ARBA" id="ARBA00022737"/>
    </source>
</evidence>
<reference evidence="10" key="1">
    <citation type="submission" date="2022-11" db="EMBL/GenBank/DDBJ databases">
        <authorList>
            <person name="Petersen C."/>
        </authorList>
    </citation>
    <scope>NUCLEOTIDE SEQUENCE</scope>
    <source>
        <strain evidence="10">IBT 30761</strain>
    </source>
</reference>
<dbReference type="GO" id="GO:0008270">
    <property type="term" value="F:zinc ion binding"/>
    <property type="evidence" value="ECO:0007669"/>
    <property type="project" value="UniProtKB-KW"/>
</dbReference>
<feature type="compositionally biased region" description="Low complexity" evidence="8">
    <location>
        <begin position="105"/>
        <end position="116"/>
    </location>
</feature>
<dbReference type="Proteomes" id="UP001149074">
    <property type="component" value="Unassembled WGS sequence"/>
</dbReference>